<evidence type="ECO:0000313" key="1">
    <source>
        <dbReference type="EMBL" id="GFS16571.1"/>
    </source>
</evidence>
<protein>
    <submittedName>
        <fullName evidence="1">Uncharacterized protein</fullName>
    </submittedName>
</protein>
<dbReference type="Proteomes" id="UP000762676">
    <property type="component" value="Unassembled WGS sequence"/>
</dbReference>
<comment type="caution">
    <text evidence="1">The sequence shown here is derived from an EMBL/GenBank/DDBJ whole genome shotgun (WGS) entry which is preliminary data.</text>
</comment>
<evidence type="ECO:0000313" key="2">
    <source>
        <dbReference type="Proteomes" id="UP000762676"/>
    </source>
</evidence>
<accession>A0AAV4J5K7</accession>
<dbReference type="EMBL" id="BMAT01009942">
    <property type="protein sequence ID" value="GFS16571.1"/>
    <property type="molecule type" value="Genomic_DNA"/>
</dbReference>
<sequence>MYEKPRIVFDGYNDEPSTKDATHLRRSCGVVGPTINFNPKMVCNATKEYFLGNPKNKQAFVQYLGDVLKKDGCQVLHAEGDADTLIVNTAVTCAVNVTTVVIKEDPCDRVSHCFRMLHISFHHTIASIHEVKVSQYILTELLTEKTKSLGLALS</sequence>
<organism evidence="1 2">
    <name type="scientific">Elysia marginata</name>
    <dbReference type="NCBI Taxonomy" id="1093978"/>
    <lineage>
        <taxon>Eukaryota</taxon>
        <taxon>Metazoa</taxon>
        <taxon>Spiralia</taxon>
        <taxon>Lophotrochozoa</taxon>
        <taxon>Mollusca</taxon>
        <taxon>Gastropoda</taxon>
        <taxon>Heterobranchia</taxon>
        <taxon>Euthyneura</taxon>
        <taxon>Panpulmonata</taxon>
        <taxon>Sacoglossa</taxon>
        <taxon>Placobranchoidea</taxon>
        <taxon>Plakobranchidae</taxon>
        <taxon>Elysia</taxon>
    </lineage>
</organism>
<keyword evidence="2" id="KW-1185">Reference proteome</keyword>
<proteinExistence type="predicted"/>
<reference evidence="1 2" key="1">
    <citation type="journal article" date="2021" name="Elife">
        <title>Chloroplast acquisition without the gene transfer in kleptoplastic sea slugs, Plakobranchus ocellatus.</title>
        <authorList>
            <person name="Maeda T."/>
            <person name="Takahashi S."/>
            <person name="Yoshida T."/>
            <person name="Shimamura S."/>
            <person name="Takaki Y."/>
            <person name="Nagai Y."/>
            <person name="Toyoda A."/>
            <person name="Suzuki Y."/>
            <person name="Arimoto A."/>
            <person name="Ishii H."/>
            <person name="Satoh N."/>
            <person name="Nishiyama T."/>
            <person name="Hasebe M."/>
            <person name="Maruyama T."/>
            <person name="Minagawa J."/>
            <person name="Obokata J."/>
            <person name="Shigenobu S."/>
        </authorList>
    </citation>
    <scope>NUCLEOTIDE SEQUENCE [LARGE SCALE GENOMIC DNA]</scope>
</reference>
<dbReference type="AlphaFoldDB" id="A0AAV4J5K7"/>
<name>A0AAV4J5K7_9GAST</name>
<gene>
    <name evidence="1" type="ORF">ElyMa_004959500</name>
</gene>